<evidence type="ECO:0000313" key="8">
    <source>
        <dbReference type="EMBL" id="MBF4769264.1"/>
    </source>
</evidence>
<keyword evidence="4 6" id="KW-1133">Transmembrane helix</keyword>
<evidence type="ECO:0000256" key="4">
    <source>
        <dbReference type="ARBA" id="ARBA00022989"/>
    </source>
</evidence>
<organism evidence="8 9">
    <name type="scientific">Nocardioides agariphilus</name>
    <dbReference type="NCBI Taxonomy" id="433664"/>
    <lineage>
        <taxon>Bacteria</taxon>
        <taxon>Bacillati</taxon>
        <taxon>Actinomycetota</taxon>
        <taxon>Actinomycetes</taxon>
        <taxon>Propionibacteriales</taxon>
        <taxon>Nocardioidaceae</taxon>
        <taxon>Nocardioides</taxon>
    </lineage>
</organism>
<dbReference type="EMBL" id="JADKPO010000022">
    <property type="protein sequence ID" value="MBF4769264.1"/>
    <property type="molecule type" value="Genomic_DNA"/>
</dbReference>
<name>A0A930VKL4_9ACTN</name>
<evidence type="ECO:0000313" key="9">
    <source>
        <dbReference type="Proteomes" id="UP000660668"/>
    </source>
</evidence>
<dbReference type="RefSeq" id="WP_194697410.1">
    <property type="nucleotide sequence ID" value="NZ_JADKPO010000022.1"/>
</dbReference>
<accession>A0A930VKL4</accession>
<comment type="caution">
    <text evidence="8">The sequence shown here is derived from an EMBL/GenBank/DDBJ whole genome shotgun (WGS) entry which is preliminary data.</text>
</comment>
<dbReference type="AlphaFoldDB" id="A0A930VKL4"/>
<evidence type="ECO:0000256" key="3">
    <source>
        <dbReference type="ARBA" id="ARBA00022692"/>
    </source>
</evidence>
<sequence>MTKVSTRWLVVAGIAVALLVAGIGSRYASGDPDGLTKVSQDHGFASAGTSHDGPFAYGGWSGVVGVVAVLAIVLVLVLFLRRRRSSDEA</sequence>
<keyword evidence="2" id="KW-1003">Cell membrane</keyword>
<evidence type="ECO:0000259" key="7">
    <source>
        <dbReference type="Pfam" id="PF13190"/>
    </source>
</evidence>
<evidence type="ECO:0000256" key="5">
    <source>
        <dbReference type="ARBA" id="ARBA00023136"/>
    </source>
</evidence>
<reference evidence="8" key="1">
    <citation type="submission" date="2020-11" db="EMBL/GenBank/DDBJ databases">
        <title>Nocardioides cynanchi sp. nov., isolated from soil of rhizosphere of Cynanchum wilfordii.</title>
        <authorList>
            <person name="Lee J.-S."/>
            <person name="Suh M.K."/>
            <person name="Kim J.-S."/>
        </authorList>
    </citation>
    <scope>NUCLEOTIDE SEQUENCE</scope>
    <source>
        <strain evidence="8">KCTC 19276</strain>
    </source>
</reference>
<protein>
    <recommendedName>
        <fullName evidence="7">PDGLE domain-containing protein</fullName>
    </recommendedName>
</protein>
<feature type="transmembrane region" description="Helical" evidence="6">
    <location>
        <begin position="54"/>
        <end position="80"/>
    </location>
</feature>
<comment type="subcellular location">
    <subcellularLocation>
        <location evidence="1">Cell membrane</location>
    </subcellularLocation>
</comment>
<dbReference type="InterPro" id="IPR025937">
    <property type="entry name" value="PDGLE_dom"/>
</dbReference>
<keyword evidence="9" id="KW-1185">Reference proteome</keyword>
<keyword evidence="3 6" id="KW-0812">Transmembrane</keyword>
<evidence type="ECO:0000256" key="1">
    <source>
        <dbReference type="ARBA" id="ARBA00004236"/>
    </source>
</evidence>
<feature type="domain" description="PDGLE" evidence="7">
    <location>
        <begin position="7"/>
        <end position="50"/>
    </location>
</feature>
<evidence type="ECO:0000256" key="2">
    <source>
        <dbReference type="ARBA" id="ARBA00022475"/>
    </source>
</evidence>
<proteinExistence type="predicted"/>
<evidence type="ECO:0000256" key="6">
    <source>
        <dbReference type="SAM" id="Phobius"/>
    </source>
</evidence>
<gene>
    <name evidence="8" type="ORF">ISU10_15970</name>
</gene>
<dbReference type="Proteomes" id="UP000660668">
    <property type="component" value="Unassembled WGS sequence"/>
</dbReference>
<dbReference type="Pfam" id="PF13190">
    <property type="entry name" value="PDGLE"/>
    <property type="match status" value="1"/>
</dbReference>
<dbReference type="GO" id="GO:0005886">
    <property type="term" value="C:plasma membrane"/>
    <property type="evidence" value="ECO:0007669"/>
    <property type="project" value="UniProtKB-SubCell"/>
</dbReference>
<keyword evidence="5 6" id="KW-0472">Membrane</keyword>